<dbReference type="AlphaFoldDB" id="E1R1Q6"/>
<dbReference type="STRING" id="573413.Spirs_2317"/>
<dbReference type="HOGENOM" id="CLU_087860_0_2_12"/>
<dbReference type="GO" id="GO:0006935">
    <property type="term" value="P:chemotaxis"/>
    <property type="evidence" value="ECO:0007669"/>
    <property type="project" value="UniProtKB-KW"/>
</dbReference>
<proteinExistence type="predicted"/>
<dbReference type="CDD" id="cd17910">
    <property type="entry name" value="CheC_ClassII"/>
    <property type="match status" value="1"/>
</dbReference>
<dbReference type="SUPFAM" id="SSF103039">
    <property type="entry name" value="CheC-like"/>
    <property type="match status" value="1"/>
</dbReference>
<protein>
    <submittedName>
        <fullName evidence="3">CheC, inhibitor of MCP methylation</fullName>
    </submittedName>
</protein>
<evidence type="ECO:0000313" key="4">
    <source>
        <dbReference type="Proteomes" id="UP000002318"/>
    </source>
</evidence>
<keyword evidence="2" id="KW-0378">Hydrolase</keyword>
<dbReference type="Proteomes" id="UP000002318">
    <property type="component" value="Chromosome"/>
</dbReference>
<dbReference type="KEGG" id="ssm:Spirs_2317"/>
<organism evidence="3 4">
    <name type="scientific">Sediminispirochaeta smaragdinae (strain DSM 11293 / JCM 15392 / SEBR 4228)</name>
    <name type="common">Spirochaeta smaragdinae</name>
    <dbReference type="NCBI Taxonomy" id="573413"/>
    <lineage>
        <taxon>Bacteria</taxon>
        <taxon>Pseudomonadati</taxon>
        <taxon>Spirochaetota</taxon>
        <taxon>Spirochaetia</taxon>
        <taxon>Spirochaetales</taxon>
        <taxon>Spirochaetaceae</taxon>
        <taxon>Sediminispirochaeta</taxon>
    </lineage>
</organism>
<dbReference type="OrthoDB" id="9812187at2"/>
<keyword evidence="1" id="KW-0145">Chemotaxis</keyword>
<reference evidence="3 4" key="1">
    <citation type="journal article" date="2010" name="Stand. Genomic Sci.">
        <title>Complete genome sequence of Spirochaeta smaragdinae type strain (SEBR 4228).</title>
        <authorList>
            <person name="Mavromatis K."/>
            <person name="Yasawong M."/>
            <person name="Chertkov O."/>
            <person name="Lapidus A."/>
            <person name="Lucas S."/>
            <person name="Nolan M."/>
            <person name="Del Rio T.G."/>
            <person name="Tice H."/>
            <person name="Cheng J.F."/>
            <person name="Pitluck S."/>
            <person name="Liolios K."/>
            <person name="Ivanova N."/>
            <person name="Tapia R."/>
            <person name="Han C."/>
            <person name="Bruce D."/>
            <person name="Goodwin L."/>
            <person name="Pati A."/>
            <person name="Chen A."/>
            <person name="Palaniappan K."/>
            <person name="Land M."/>
            <person name="Hauser L."/>
            <person name="Chang Y.J."/>
            <person name="Jeffries C.D."/>
            <person name="Detter J.C."/>
            <person name="Rohde M."/>
            <person name="Brambilla E."/>
            <person name="Spring S."/>
            <person name="Goker M."/>
            <person name="Sikorski J."/>
            <person name="Woyke T."/>
            <person name="Bristow J."/>
            <person name="Eisen J.A."/>
            <person name="Markowitz V."/>
            <person name="Hugenholtz P."/>
            <person name="Klenk H.P."/>
            <person name="Kyrpides N.C."/>
        </authorList>
    </citation>
    <scope>NUCLEOTIDE SEQUENCE [LARGE SCALE GENOMIC DNA]</scope>
    <source>
        <strain evidence="4">DSM 11293 / JCM 15392 / SEBR 4228</strain>
    </source>
</reference>
<dbReference type="PANTHER" id="PTHR43693">
    <property type="entry name" value="PROTEIN PHOSPHATASE CHEZ"/>
    <property type="match status" value="1"/>
</dbReference>
<gene>
    <name evidence="3" type="ordered locus">Spirs_2317</name>
</gene>
<accession>E1R1Q6</accession>
<keyword evidence="4" id="KW-1185">Reference proteome</keyword>
<dbReference type="InterPro" id="IPR050992">
    <property type="entry name" value="CheZ_family_phosphatases"/>
</dbReference>
<evidence type="ECO:0000256" key="1">
    <source>
        <dbReference type="ARBA" id="ARBA00022500"/>
    </source>
</evidence>
<name>E1R1Q6_SEDSS</name>
<dbReference type="Gene3D" id="3.40.1550.10">
    <property type="entry name" value="CheC-like"/>
    <property type="match status" value="1"/>
</dbReference>
<dbReference type="GO" id="GO:0016787">
    <property type="term" value="F:hydrolase activity"/>
    <property type="evidence" value="ECO:0007669"/>
    <property type="project" value="UniProtKB-KW"/>
</dbReference>
<dbReference type="RefSeq" id="WP_013254895.1">
    <property type="nucleotide sequence ID" value="NC_014364.1"/>
</dbReference>
<dbReference type="eggNOG" id="COG1776">
    <property type="taxonomic scope" value="Bacteria"/>
</dbReference>
<dbReference type="InterPro" id="IPR028976">
    <property type="entry name" value="CheC-like_sf"/>
</dbReference>
<dbReference type="EMBL" id="CP002116">
    <property type="protein sequence ID" value="ADK81432.1"/>
    <property type="molecule type" value="Genomic_DNA"/>
</dbReference>
<sequence>MSISIKEEHLELLRELINIGVGKGGEILNKMLGSHITLDVPDVTIVEEEHFLDFLLRPNDPLLAAVNMEFLGALAGTVNLVFRAGDVDKLVILATGGGEADTGIDMESLRTGSLLEIGNVVINGVVGTLSNILHLKLNYSIPAYLEGNIKQIIDKMRKDDDATILIIAKTRFRAESLDLEGDLIFFLGISSYQELVDSFGRLTQ</sequence>
<evidence type="ECO:0000256" key="2">
    <source>
        <dbReference type="ARBA" id="ARBA00022801"/>
    </source>
</evidence>
<evidence type="ECO:0000313" key="3">
    <source>
        <dbReference type="EMBL" id="ADK81432.1"/>
    </source>
</evidence>
<dbReference type="PANTHER" id="PTHR43693:SF1">
    <property type="entry name" value="PROTEIN PHOSPHATASE CHEZ"/>
    <property type="match status" value="1"/>
</dbReference>